<feature type="non-terminal residue" evidence="2">
    <location>
        <position position="1"/>
    </location>
</feature>
<protein>
    <submittedName>
        <fullName evidence="2">Uncharacterized protein</fullName>
    </submittedName>
</protein>
<accession>A0A0F9L2E2</accession>
<dbReference type="EMBL" id="LAZR01007021">
    <property type="protein sequence ID" value="KKM87988.1"/>
    <property type="molecule type" value="Genomic_DNA"/>
</dbReference>
<evidence type="ECO:0000313" key="2">
    <source>
        <dbReference type="EMBL" id="KKM87988.1"/>
    </source>
</evidence>
<comment type="caution">
    <text evidence="2">The sequence shown here is derived from an EMBL/GenBank/DDBJ whole genome shotgun (WGS) entry which is preliminary data.</text>
</comment>
<reference evidence="2" key="1">
    <citation type="journal article" date="2015" name="Nature">
        <title>Complex archaea that bridge the gap between prokaryotes and eukaryotes.</title>
        <authorList>
            <person name="Spang A."/>
            <person name="Saw J.H."/>
            <person name="Jorgensen S.L."/>
            <person name="Zaremba-Niedzwiedzka K."/>
            <person name="Martijn J."/>
            <person name="Lind A.E."/>
            <person name="van Eijk R."/>
            <person name="Schleper C."/>
            <person name="Guy L."/>
            <person name="Ettema T.J."/>
        </authorList>
    </citation>
    <scope>NUCLEOTIDE SEQUENCE</scope>
</reference>
<sequence>PMADEHLLQKAGDRWQFSQPNLGYEAKYVSVDKKGKREVHFLRHMSTCREGVLSRSRKEFQDRFCEKKNNGTMAWNFDFEEAETLIDLSDPVAKGPGDAKLLINASMLSKQQHSLFLEVSDYIVGNVCVLLNPDERIEGEWWRTDPKDCLIPDAAGKNCVGWNGTDNFFLHHPALGSLITGLYRQALLLTKAGYGEEILATVGRDKVDKALTTGSWRQALANCKKLRQWIEVYTPSGAYNVNFPFPEGYWLRFMRLHQALRRHGYQTVFDQDFIASWNLLSKNNNWTGMLLKKKAGWEQLEFRIPNVFLPPRFRDLSGGQDLLLMLDDDYTVHIRWHNKDFHTHHPLTAGASRRLVSEVMQRMKQYKEHLKVFGTFVDEYAERPHDEERYHDGFCQEKAPAQRAKKDGPKEEEKHEAPGQEEEREEVVSSRVSFDELVHQLVSHGESPYPDAEY</sequence>
<gene>
    <name evidence="2" type="ORF">LCGC14_1263300</name>
</gene>
<proteinExistence type="predicted"/>
<organism evidence="2">
    <name type="scientific">marine sediment metagenome</name>
    <dbReference type="NCBI Taxonomy" id="412755"/>
    <lineage>
        <taxon>unclassified sequences</taxon>
        <taxon>metagenomes</taxon>
        <taxon>ecological metagenomes</taxon>
    </lineage>
</organism>
<feature type="compositionally biased region" description="Basic and acidic residues" evidence="1">
    <location>
        <begin position="404"/>
        <end position="418"/>
    </location>
</feature>
<feature type="region of interest" description="Disordered" evidence="1">
    <location>
        <begin position="388"/>
        <end position="431"/>
    </location>
</feature>
<dbReference type="AlphaFoldDB" id="A0A0F9L2E2"/>
<evidence type="ECO:0000256" key="1">
    <source>
        <dbReference type="SAM" id="MobiDB-lite"/>
    </source>
</evidence>
<name>A0A0F9L2E2_9ZZZZ</name>